<evidence type="ECO:0000313" key="2">
    <source>
        <dbReference type="Proteomes" id="UP000179769"/>
    </source>
</evidence>
<name>A0A1S1PF97_9ACTN</name>
<dbReference type="Proteomes" id="UP000179769">
    <property type="component" value="Unassembled WGS sequence"/>
</dbReference>
<dbReference type="Gene3D" id="3.40.50.1240">
    <property type="entry name" value="Phosphoglycerate mutase-like"/>
    <property type="match status" value="1"/>
</dbReference>
<dbReference type="GO" id="GO:0016791">
    <property type="term" value="F:phosphatase activity"/>
    <property type="evidence" value="ECO:0007669"/>
    <property type="project" value="TreeGrafter"/>
</dbReference>
<dbReference type="GO" id="GO:0005737">
    <property type="term" value="C:cytoplasm"/>
    <property type="evidence" value="ECO:0007669"/>
    <property type="project" value="TreeGrafter"/>
</dbReference>
<dbReference type="InterPro" id="IPR013078">
    <property type="entry name" value="His_Pase_superF_clade-1"/>
</dbReference>
<gene>
    <name evidence="1" type="ORF">BBK14_26260</name>
</gene>
<dbReference type="EMBL" id="MAXA01000251">
    <property type="protein sequence ID" value="OHV21618.1"/>
    <property type="molecule type" value="Genomic_DNA"/>
</dbReference>
<dbReference type="PANTHER" id="PTHR48100:SF62">
    <property type="entry name" value="GLUCOSYL-3-PHOSPHOGLYCERATE PHOSPHATASE"/>
    <property type="match status" value="1"/>
</dbReference>
<dbReference type="InterPro" id="IPR050275">
    <property type="entry name" value="PGM_Phosphatase"/>
</dbReference>
<dbReference type="InterPro" id="IPR029033">
    <property type="entry name" value="His_PPase_superfam"/>
</dbReference>
<dbReference type="OrthoDB" id="3628970at2"/>
<evidence type="ECO:0000313" key="1">
    <source>
        <dbReference type="EMBL" id="OHV21618.1"/>
    </source>
</evidence>
<protein>
    <submittedName>
        <fullName evidence="1">Phosphoglycerate mutase</fullName>
    </submittedName>
</protein>
<dbReference type="Pfam" id="PF00300">
    <property type="entry name" value="His_Phos_1"/>
    <property type="match status" value="1"/>
</dbReference>
<dbReference type="CDD" id="cd07067">
    <property type="entry name" value="HP_PGM_like"/>
    <property type="match status" value="1"/>
</dbReference>
<dbReference type="SUPFAM" id="SSF53254">
    <property type="entry name" value="Phosphoglycerate mutase-like"/>
    <property type="match status" value="1"/>
</dbReference>
<sequence>MPDTDLLLVRHGEAHCDTAGIAGGDLGCTGLTRRGRSQAERAARRLTVMHTTERRVDAVYADPRRRVQETAEIIAGRLRMPVILESRLTEPCHGSADGQPWADIWTTFGGTPADRPDDPVAPGAESWNHFVDRAAAGLRHMVERHRGQRALLITHAATVEVAHATMLGLPNGPDPRAAFVLAHASITWWSHRASETGPPRWHLVWHNSTAHLALGLPDRDVEPAIRARRDVRRPPGRP</sequence>
<accession>A0A1S1PF97</accession>
<organism evidence="1 2">
    <name type="scientific">Parafrankia soli</name>
    <dbReference type="NCBI Taxonomy" id="2599596"/>
    <lineage>
        <taxon>Bacteria</taxon>
        <taxon>Bacillati</taxon>
        <taxon>Actinomycetota</taxon>
        <taxon>Actinomycetes</taxon>
        <taxon>Frankiales</taxon>
        <taxon>Frankiaceae</taxon>
        <taxon>Parafrankia</taxon>
    </lineage>
</organism>
<dbReference type="PANTHER" id="PTHR48100">
    <property type="entry name" value="BROAD-SPECIFICITY PHOSPHATASE YOR283W-RELATED"/>
    <property type="match status" value="1"/>
</dbReference>
<dbReference type="AlphaFoldDB" id="A0A1S1PF97"/>
<reference evidence="2" key="1">
    <citation type="submission" date="2016-07" db="EMBL/GenBank/DDBJ databases">
        <title>Frankia sp. NRRL B-16219 Genome sequencing.</title>
        <authorList>
            <person name="Ghodhbane-Gtari F."/>
            <person name="Swanson E."/>
            <person name="Gueddou A."/>
            <person name="Louati M."/>
            <person name="Nouioui I."/>
            <person name="Hezbri K."/>
            <person name="Abebe-Akele F."/>
            <person name="Simpson S."/>
            <person name="Morris K."/>
            <person name="Thomas K."/>
            <person name="Gtari M."/>
            <person name="Tisa L.S."/>
        </authorList>
    </citation>
    <scope>NUCLEOTIDE SEQUENCE [LARGE SCALE GENOMIC DNA]</scope>
    <source>
        <strain evidence="2">NRRL B-16219</strain>
    </source>
</reference>
<proteinExistence type="predicted"/>
<keyword evidence="2" id="KW-1185">Reference proteome</keyword>
<dbReference type="SMART" id="SM00855">
    <property type="entry name" value="PGAM"/>
    <property type="match status" value="1"/>
</dbReference>
<comment type="caution">
    <text evidence="1">The sequence shown here is derived from an EMBL/GenBank/DDBJ whole genome shotgun (WGS) entry which is preliminary data.</text>
</comment>
<dbReference type="RefSeq" id="WP_071066307.1">
    <property type="nucleotide sequence ID" value="NZ_MAXA01000251.1"/>
</dbReference>